<evidence type="ECO:0000256" key="1">
    <source>
        <dbReference type="ARBA" id="ARBA00005715"/>
    </source>
</evidence>
<gene>
    <name evidence="9" type="ORF">SAMN05660690_1926</name>
</gene>
<dbReference type="GO" id="GO:0005524">
    <property type="term" value="F:ATP binding"/>
    <property type="evidence" value="ECO:0007669"/>
    <property type="project" value="UniProtKB-KW"/>
</dbReference>
<dbReference type="EMBL" id="FMZF01000002">
    <property type="protein sequence ID" value="SDC56494.1"/>
    <property type="molecule type" value="Genomic_DNA"/>
</dbReference>
<keyword evidence="5" id="KW-0067">ATP-binding</keyword>
<keyword evidence="2" id="KW-0808">Transferase</keyword>
<name>A0A1G6MMK5_9ACTN</name>
<dbReference type="InterPro" id="IPR042213">
    <property type="entry name" value="NBD_C_sf"/>
</dbReference>
<dbReference type="Gene3D" id="3.40.980.20">
    <property type="entry name" value="Four-carbon acid sugar kinase, nucleotide binding domain"/>
    <property type="match status" value="1"/>
</dbReference>
<dbReference type="GO" id="GO:0016301">
    <property type="term" value="F:kinase activity"/>
    <property type="evidence" value="ECO:0007669"/>
    <property type="project" value="UniProtKB-KW"/>
</dbReference>
<evidence type="ECO:0000259" key="8">
    <source>
        <dbReference type="Pfam" id="PF17042"/>
    </source>
</evidence>
<evidence type="ECO:0000256" key="6">
    <source>
        <dbReference type="ARBA" id="ARBA00023277"/>
    </source>
</evidence>
<dbReference type="InterPro" id="IPR010737">
    <property type="entry name" value="4-carb_acid_sugar_kinase_N"/>
</dbReference>
<feature type="domain" description="Four-carbon acid sugar kinase N-terminal" evidence="7">
    <location>
        <begin position="4"/>
        <end position="223"/>
    </location>
</feature>
<sequence length="410" mass="41235">MSRIGVVADDLTGATDTSVQFARQGRPTLLRLRPGADRLPADAVLAECTDARALGDAAAPATAAAVTRLHASGVDRLYVKVDSTVRGSVAAQVRGALESWSAVRPAAFAVVCPAYPAMDRVVAGGVVLAGGRLLEDGPAGRDPVTPVATSRLAELLPGSVHVPQPADGDPAALAAALTAAGRTARVVTVDAGDDADLARLAEAVDRVGPDAVPAGSAGLAGALAGRWRPATAAGPGEPPPSGEGPLLVLVTSLHRTAREQEARLREECGGDLLHLAPTAADLAEEAAWAGWVERAVPAGPLPGLVLVTAPEERTPGVRADAVAAALAGLVARLHAHRPLGRVVVTGGDGARALVDRWGCTGIEVLGAVTEGVPHGRLVGGDADGLPVTTKAGGFGDPDTLVRAVAHARRP</sequence>
<dbReference type="OrthoDB" id="191465at2"/>
<evidence type="ECO:0000313" key="10">
    <source>
        <dbReference type="Proteomes" id="UP000199416"/>
    </source>
</evidence>
<dbReference type="RefSeq" id="WP_091365418.1">
    <property type="nucleotide sequence ID" value="NZ_FMZF01000002.1"/>
</dbReference>
<dbReference type="STRING" id="1190417.SAMN05660690_1926"/>
<accession>A0A1G6MMK5</accession>
<comment type="similarity">
    <text evidence="1">Belongs to the four-carbon acid sugar kinase family.</text>
</comment>
<dbReference type="Gene3D" id="3.40.50.10840">
    <property type="entry name" value="Putative sugar-binding, N-terminal domain"/>
    <property type="match status" value="1"/>
</dbReference>
<keyword evidence="3" id="KW-0547">Nucleotide-binding</keyword>
<dbReference type="InterPro" id="IPR031475">
    <property type="entry name" value="NBD_C"/>
</dbReference>
<keyword evidence="10" id="KW-1185">Reference proteome</keyword>
<evidence type="ECO:0000313" key="9">
    <source>
        <dbReference type="EMBL" id="SDC56494.1"/>
    </source>
</evidence>
<protein>
    <submittedName>
        <fullName evidence="9">Uncharacterized conserved protein YgbK, DUF1537 family</fullName>
    </submittedName>
</protein>
<evidence type="ECO:0000256" key="5">
    <source>
        <dbReference type="ARBA" id="ARBA00022840"/>
    </source>
</evidence>
<dbReference type="SUPFAM" id="SSF142764">
    <property type="entry name" value="YgbK-like"/>
    <property type="match status" value="1"/>
</dbReference>
<evidence type="ECO:0000256" key="2">
    <source>
        <dbReference type="ARBA" id="ARBA00022679"/>
    </source>
</evidence>
<proteinExistence type="inferred from homology"/>
<feature type="domain" description="Four-carbon acid sugar kinase nucleotide binding" evidence="8">
    <location>
        <begin position="247"/>
        <end position="400"/>
    </location>
</feature>
<evidence type="ECO:0000256" key="3">
    <source>
        <dbReference type="ARBA" id="ARBA00022741"/>
    </source>
</evidence>
<evidence type="ECO:0000259" key="7">
    <source>
        <dbReference type="Pfam" id="PF07005"/>
    </source>
</evidence>
<dbReference type="Pfam" id="PF17042">
    <property type="entry name" value="NBD_C"/>
    <property type="match status" value="1"/>
</dbReference>
<reference evidence="10" key="1">
    <citation type="submission" date="2016-10" db="EMBL/GenBank/DDBJ databases">
        <authorList>
            <person name="Varghese N."/>
            <person name="Submissions S."/>
        </authorList>
    </citation>
    <scope>NUCLEOTIDE SEQUENCE [LARGE SCALE GENOMIC DNA]</scope>
    <source>
        <strain evidence="10">DSM 45421</strain>
    </source>
</reference>
<evidence type="ECO:0000256" key="4">
    <source>
        <dbReference type="ARBA" id="ARBA00022777"/>
    </source>
</evidence>
<keyword evidence="4" id="KW-0418">Kinase</keyword>
<dbReference type="Proteomes" id="UP000199416">
    <property type="component" value="Unassembled WGS sequence"/>
</dbReference>
<dbReference type="AlphaFoldDB" id="A0A1G6MMK5"/>
<dbReference type="Pfam" id="PF07005">
    <property type="entry name" value="SBD_N"/>
    <property type="match status" value="1"/>
</dbReference>
<organism evidence="9 10">
    <name type="scientific">Geodermatophilus telluris</name>
    <dbReference type="NCBI Taxonomy" id="1190417"/>
    <lineage>
        <taxon>Bacteria</taxon>
        <taxon>Bacillati</taxon>
        <taxon>Actinomycetota</taxon>
        <taxon>Actinomycetes</taxon>
        <taxon>Geodermatophilales</taxon>
        <taxon>Geodermatophilaceae</taxon>
        <taxon>Geodermatophilus</taxon>
    </lineage>
</organism>
<dbReference type="InterPro" id="IPR037051">
    <property type="entry name" value="4-carb_acid_sugar_kinase_N_sf"/>
</dbReference>
<keyword evidence="6" id="KW-0119">Carbohydrate metabolism</keyword>